<dbReference type="InterPro" id="IPR014976">
    <property type="entry name" value="AbpA_HamA_C"/>
</dbReference>
<name>A0A1S2LM27_9BACI</name>
<dbReference type="Pfam" id="PF08878">
    <property type="entry name" value="HamA"/>
    <property type="match status" value="1"/>
</dbReference>
<evidence type="ECO:0000313" key="2">
    <source>
        <dbReference type="EMBL" id="OIJ13552.1"/>
    </source>
</evidence>
<reference evidence="2 3" key="1">
    <citation type="submission" date="2016-10" db="EMBL/GenBank/DDBJ databases">
        <title>Draft genome sequences of four alkaliphilic bacteria belonging to the Anaerobacillus genus.</title>
        <authorList>
            <person name="Bassil N.M."/>
            <person name="Lloyd J.R."/>
        </authorList>
    </citation>
    <scope>NUCLEOTIDE SEQUENCE [LARGE SCALE GENOMIC DNA]</scope>
    <source>
        <strain evidence="2 3">DSM 18345</strain>
    </source>
</reference>
<proteinExistence type="predicted"/>
<protein>
    <recommendedName>
        <fullName evidence="1">Anti-bacteriophage protein A/HamA C-terminal domain-containing protein</fullName>
    </recommendedName>
</protein>
<evidence type="ECO:0000313" key="3">
    <source>
        <dbReference type="Proteomes" id="UP000179524"/>
    </source>
</evidence>
<feature type="domain" description="Anti-bacteriophage protein A/HamA C-terminal" evidence="1">
    <location>
        <begin position="23"/>
        <end position="307"/>
    </location>
</feature>
<dbReference type="AlphaFoldDB" id="A0A1S2LM27"/>
<gene>
    <name evidence="2" type="ORF">BKP37_09690</name>
</gene>
<organism evidence="2 3">
    <name type="scientific">Anaerobacillus alkalilacustris</name>
    <dbReference type="NCBI Taxonomy" id="393763"/>
    <lineage>
        <taxon>Bacteria</taxon>
        <taxon>Bacillati</taxon>
        <taxon>Bacillota</taxon>
        <taxon>Bacilli</taxon>
        <taxon>Bacillales</taxon>
        <taxon>Bacillaceae</taxon>
        <taxon>Anaerobacillus</taxon>
    </lineage>
</organism>
<sequence length="314" mass="35256">MGVGVVQVQQFTKTLKKGFDGVFTEVTHTESLGLRNPNQLRMFHLDVANNTFSFDALHEFLLRNIGRYVFSRAKMEQFRIDDDLEVVGAKAIGLLRDAYKMDEEWIGEELGDVMLYVFLEQILGAPKLFSKIELAPFGDQSVLHSGGVHLLSLGNTGTMPSYQMIFGKSNIIGDLQDAIDNAFESLVEIRDNTGSELKVVESTVFSQAYDPQTTNYLKSIILPSKKKNASVDKAFGVFLGYSLGLDPDNYSNTEFREELMLKMDTDIKAHVAYIIEKIKETNLGTHSFYFYILPFNDADGEKQNIMNTLLKGAV</sequence>
<accession>A0A1S2LM27</accession>
<comment type="caution">
    <text evidence="2">The sequence shown here is derived from an EMBL/GenBank/DDBJ whole genome shotgun (WGS) entry which is preliminary data.</text>
</comment>
<dbReference type="Proteomes" id="UP000179524">
    <property type="component" value="Unassembled WGS sequence"/>
</dbReference>
<evidence type="ECO:0000259" key="1">
    <source>
        <dbReference type="Pfam" id="PF08878"/>
    </source>
</evidence>
<dbReference type="OrthoDB" id="4964195at2"/>
<keyword evidence="3" id="KW-1185">Reference proteome</keyword>
<dbReference type="EMBL" id="MLQR01000027">
    <property type="protein sequence ID" value="OIJ13552.1"/>
    <property type="molecule type" value="Genomic_DNA"/>
</dbReference>